<evidence type="ECO:0000313" key="6">
    <source>
        <dbReference type="EMBL" id="KKQ69395.1"/>
    </source>
</evidence>
<dbReference type="NCBIfam" id="TIGR01011">
    <property type="entry name" value="rpsB_bact"/>
    <property type="match status" value="1"/>
</dbReference>
<evidence type="ECO:0000313" key="7">
    <source>
        <dbReference type="Proteomes" id="UP000034406"/>
    </source>
</evidence>
<dbReference type="GO" id="GO:0003735">
    <property type="term" value="F:structural constituent of ribosome"/>
    <property type="evidence" value="ECO:0007669"/>
    <property type="project" value="InterPro"/>
</dbReference>
<dbReference type="SUPFAM" id="SSF52313">
    <property type="entry name" value="Ribosomal protein S2"/>
    <property type="match status" value="1"/>
</dbReference>
<gene>
    <name evidence="5" type="primary">rpsB</name>
    <name evidence="6" type="ORF">US90_C0017G0014</name>
</gene>
<dbReference type="Gene3D" id="3.40.50.10490">
    <property type="entry name" value="Glucose-6-phosphate isomerase like protein, domain 1"/>
    <property type="match status" value="1"/>
</dbReference>
<dbReference type="AlphaFoldDB" id="A0A0G0K1P7"/>
<dbReference type="STRING" id="1618490.US90_C0017G0014"/>
<keyword evidence="2 5" id="KW-0689">Ribosomal protein</keyword>
<protein>
    <recommendedName>
        <fullName evidence="4 5">Small ribosomal subunit protein uS2</fullName>
    </recommendedName>
</protein>
<evidence type="ECO:0000256" key="1">
    <source>
        <dbReference type="ARBA" id="ARBA00006242"/>
    </source>
</evidence>
<comment type="similarity">
    <text evidence="1 5">Belongs to the universal ribosomal protein uS2 family.</text>
</comment>
<evidence type="ECO:0000256" key="2">
    <source>
        <dbReference type="ARBA" id="ARBA00022980"/>
    </source>
</evidence>
<name>A0A0G0K1P7_9BACT</name>
<evidence type="ECO:0000256" key="4">
    <source>
        <dbReference type="ARBA" id="ARBA00035256"/>
    </source>
</evidence>
<keyword evidence="3 5" id="KW-0687">Ribonucleoprotein</keyword>
<dbReference type="PANTHER" id="PTHR12534:SF0">
    <property type="entry name" value="SMALL RIBOSOMAL SUBUNIT PROTEIN US2M"/>
    <property type="match status" value="1"/>
</dbReference>
<dbReference type="PRINTS" id="PR00395">
    <property type="entry name" value="RIBOSOMALS2"/>
</dbReference>
<reference evidence="6 7" key="1">
    <citation type="journal article" date="2015" name="Nature">
        <title>rRNA introns, odd ribosomes, and small enigmatic genomes across a large radiation of phyla.</title>
        <authorList>
            <person name="Brown C.T."/>
            <person name="Hug L.A."/>
            <person name="Thomas B.C."/>
            <person name="Sharon I."/>
            <person name="Castelle C.J."/>
            <person name="Singh A."/>
            <person name="Wilkins M.J."/>
            <person name="Williams K.H."/>
            <person name="Banfield J.F."/>
        </authorList>
    </citation>
    <scope>NUCLEOTIDE SEQUENCE [LARGE SCALE GENOMIC DNA]</scope>
</reference>
<dbReference type="InterPro" id="IPR001865">
    <property type="entry name" value="Ribosomal_uS2"/>
</dbReference>
<evidence type="ECO:0000256" key="3">
    <source>
        <dbReference type="ARBA" id="ARBA00023274"/>
    </source>
</evidence>
<sequence>MAEDAKKVVKKTVNLTGKKAKGNSLVMKAKKSNGVKVKDIKKLNEEMAKKKALLQAQDEIVKNNGDQTEEKKALRQAQGKFEDKKYSLTIGLKDLLKAGSHLGHKVSKTNPKAKENIYGVRDGVQIFDLVKTLECLDDACNFVYNLTRKGKKVILVGTKRQAREVVKRVAEEVGVGYITDRWLGGTISNWEQISKNIKRLVDIRDGLEKGKYAESTKKERSLLNKESIRLEKMIGGLVGLDGLFDAIVVVDAGMEKTAIREARGRKITSIAICDSDTDPNKVDYVIPANDDSVKSVNLIVEEIGRAIKAAGVKK</sequence>
<accession>A0A0G0K1P7</accession>
<dbReference type="HAMAP" id="MF_00291_B">
    <property type="entry name" value="Ribosomal_uS2_B"/>
    <property type="match status" value="1"/>
</dbReference>
<evidence type="ECO:0000256" key="5">
    <source>
        <dbReference type="HAMAP-Rule" id="MF_00291"/>
    </source>
</evidence>
<dbReference type="Gene3D" id="1.10.287.610">
    <property type="entry name" value="Helix hairpin bin"/>
    <property type="match status" value="1"/>
</dbReference>
<dbReference type="PATRIC" id="fig|1618490.4.peg.650"/>
<dbReference type="Proteomes" id="UP000034406">
    <property type="component" value="Unassembled WGS sequence"/>
</dbReference>
<dbReference type="PROSITE" id="PS00962">
    <property type="entry name" value="RIBOSOMAL_S2_1"/>
    <property type="match status" value="1"/>
</dbReference>
<dbReference type="InterPro" id="IPR005706">
    <property type="entry name" value="Ribosomal_uS2_bac/mit/plastid"/>
</dbReference>
<dbReference type="PANTHER" id="PTHR12534">
    <property type="entry name" value="30S RIBOSOMAL PROTEIN S2 PROKARYOTIC AND ORGANELLAR"/>
    <property type="match status" value="1"/>
</dbReference>
<dbReference type="Pfam" id="PF00318">
    <property type="entry name" value="Ribosomal_S2"/>
    <property type="match status" value="1"/>
</dbReference>
<organism evidence="6 7">
    <name type="scientific">Candidatus Shapirobacteria bacterium GW2011_GWE2_38_30</name>
    <dbReference type="NCBI Taxonomy" id="1618490"/>
    <lineage>
        <taxon>Bacteria</taxon>
        <taxon>Candidatus Shapironibacteriota</taxon>
    </lineage>
</organism>
<dbReference type="CDD" id="cd01425">
    <property type="entry name" value="RPS2"/>
    <property type="match status" value="1"/>
</dbReference>
<proteinExistence type="inferred from homology"/>
<dbReference type="GO" id="GO:0015935">
    <property type="term" value="C:small ribosomal subunit"/>
    <property type="evidence" value="ECO:0007669"/>
    <property type="project" value="InterPro"/>
</dbReference>
<dbReference type="InterPro" id="IPR018130">
    <property type="entry name" value="Ribosomal_uS2_CS"/>
</dbReference>
<comment type="caution">
    <text evidence="6">The sequence shown here is derived from an EMBL/GenBank/DDBJ whole genome shotgun (WGS) entry which is preliminary data.</text>
</comment>
<dbReference type="EMBL" id="LBUT01000017">
    <property type="protein sequence ID" value="KKQ69395.1"/>
    <property type="molecule type" value="Genomic_DNA"/>
</dbReference>
<dbReference type="GO" id="GO:0006412">
    <property type="term" value="P:translation"/>
    <property type="evidence" value="ECO:0007669"/>
    <property type="project" value="UniProtKB-UniRule"/>
</dbReference>
<dbReference type="InterPro" id="IPR023591">
    <property type="entry name" value="Ribosomal_uS2_flav_dom_sf"/>
</dbReference>